<dbReference type="PANTHER" id="PTHR42880:SF1">
    <property type="entry name" value="ISOPROPYLMALATE_HOMOCITRATE_CITRAMALATE SYNTHASE FAMILY PROTEIN"/>
    <property type="match status" value="1"/>
</dbReference>
<dbReference type="PANTHER" id="PTHR42880">
    <property type="entry name" value="HOMOCITRATE SYNTHASE"/>
    <property type="match status" value="1"/>
</dbReference>
<dbReference type="InterPro" id="IPR000891">
    <property type="entry name" value="PYR_CT"/>
</dbReference>
<dbReference type="Pfam" id="PF00682">
    <property type="entry name" value="HMGL-like"/>
    <property type="match status" value="1"/>
</dbReference>
<keyword evidence="1" id="KW-0808">Transferase</keyword>
<reference evidence="3" key="1">
    <citation type="journal article" date="2014" name="Front. Microbiol.">
        <title>High frequency of phylogenetically diverse reductive dehalogenase-homologous genes in deep subseafloor sedimentary metagenomes.</title>
        <authorList>
            <person name="Kawai M."/>
            <person name="Futagami T."/>
            <person name="Toyoda A."/>
            <person name="Takaki Y."/>
            <person name="Nishi S."/>
            <person name="Hori S."/>
            <person name="Arai W."/>
            <person name="Tsubouchi T."/>
            <person name="Morono Y."/>
            <person name="Uchiyama I."/>
            <person name="Ito T."/>
            <person name="Fujiyama A."/>
            <person name="Inagaki F."/>
            <person name="Takami H."/>
        </authorList>
    </citation>
    <scope>NUCLEOTIDE SEQUENCE</scope>
    <source>
        <strain evidence="3">Expedition CK06-06</strain>
    </source>
</reference>
<accession>X1CJ34</accession>
<dbReference type="GO" id="GO:0016740">
    <property type="term" value="F:transferase activity"/>
    <property type="evidence" value="ECO:0007669"/>
    <property type="project" value="UniProtKB-KW"/>
</dbReference>
<evidence type="ECO:0000259" key="2">
    <source>
        <dbReference type="Pfam" id="PF00682"/>
    </source>
</evidence>
<gene>
    <name evidence="3" type="ORF">S01H4_59343</name>
</gene>
<evidence type="ECO:0000313" key="3">
    <source>
        <dbReference type="EMBL" id="GAH07692.1"/>
    </source>
</evidence>
<dbReference type="EMBL" id="BART01034786">
    <property type="protein sequence ID" value="GAH07692.1"/>
    <property type="molecule type" value="Genomic_DNA"/>
</dbReference>
<protein>
    <recommendedName>
        <fullName evidence="2">Pyruvate carboxyltransferase domain-containing protein</fullName>
    </recommendedName>
</protein>
<dbReference type="SUPFAM" id="SSF51569">
    <property type="entry name" value="Aldolase"/>
    <property type="match status" value="1"/>
</dbReference>
<dbReference type="InterPro" id="IPR013785">
    <property type="entry name" value="Aldolase_TIM"/>
</dbReference>
<dbReference type="Gene3D" id="3.20.20.70">
    <property type="entry name" value="Aldolase class I"/>
    <property type="match status" value="1"/>
</dbReference>
<dbReference type="AlphaFoldDB" id="X1CJ34"/>
<proteinExistence type="predicted"/>
<feature type="domain" description="Pyruvate carboxyltransferase" evidence="2">
    <location>
        <begin position="33"/>
        <end position="186"/>
    </location>
</feature>
<feature type="non-terminal residue" evidence="3">
    <location>
        <position position="197"/>
    </location>
</feature>
<comment type="caution">
    <text evidence="3">The sequence shown here is derived from an EMBL/GenBank/DDBJ whole genome shotgun (WGS) entry which is preliminary data.</text>
</comment>
<evidence type="ECO:0000256" key="1">
    <source>
        <dbReference type="ARBA" id="ARBA00022679"/>
    </source>
</evidence>
<sequence>MSEYNRWFTDNWWISPLNFSENVLKDFNFPKKVYVRDSTIREGEETPGVYYTLEDKIDIVEKLEEVGVGDIDVGYIGRVQEQWDLANKIKELGLKIKTYSHLSSNPIKWDEEIQKALDAKVDYIGYGIVLTPWQLELFTGDSRVSPQVMLNIIPLTLRKIKKYGGTAILDCVDATRSDLTFLKEAIRDERRSYKRRF</sequence>
<organism evidence="3">
    <name type="scientific">marine sediment metagenome</name>
    <dbReference type="NCBI Taxonomy" id="412755"/>
    <lineage>
        <taxon>unclassified sequences</taxon>
        <taxon>metagenomes</taxon>
        <taxon>ecological metagenomes</taxon>
    </lineage>
</organism>
<name>X1CJ34_9ZZZZ</name>